<dbReference type="InterPro" id="IPR007452">
    <property type="entry name" value="TamB_C"/>
</dbReference>
<keyword evidence="4 5" id="KW-0472">Membrane</keyword>
<dbReference type="EMBL" id="DSPX01000165">
    <property type="protein sequence ID" value="HGG02114.1"/>
    <property type="molecule type" value="Genomic_DNA"/>
</dbReference>
<organism evidence="7">
    <name type="scientific">Planktothricoides sp. SpSt-374</name>
    <dbReference type="NCBI Taxonomy" id="2282167"/>
    <lineage>
        <taxon>Bacteria</taxon>
        <taxon>Bacillati</taxon>
        <taxon>Cyanobacteriota</taxon>
        <taxon>Cyanophyceae</taxon>
        <taxon>Oscillatoriophycideae</taxon>
        <taxon>Oscillatoriales</taxon>
        <taxon>Oscillatoriaceae</taxon>
        <taxon>Planktothricoides</taxon>
    </lineage>
</organism>
<comment type="subcellular location">
    <subcellularLocation>
        <location evidence="1">Membrane</location>
        <topology evidence="1">Single-pass membrane protein</topology>
    </subcellularLocation>
</comment>
<keyword evidence="3 5" id="KW-1133">Transmembrane helix</keyword>
<proteinExistence type="predicted"/>
<evidence type="ECO:0000256" key="5">
    <source>
        <dbReference type="SAM" id="Phobius"/>
    </source>
</evidence>
<comment type="caution">
    <text evidence="7">The sequence shown here is derived from an EMBL/GenBank/DDBJ whole genome shotgun (WGS) entry which is preliminary data.</text>
</comment>
<feature type="domain" description="Translocation and assembly module TamB C-terminal" evidence="6">
    <location>
        <begin position="1742"/>
        <end position="2112"/>
    </location>
</feature>
<dbReference type="Pfam" id="PF04357">
    <property type="entry name" value="TamB"/>
    <property type="match status" value="1"/>
</dbReference>
<name>A0A7C3VI87_9CYAN</name>
<gene>
    <name evidence="7" type="ORF">ENR15_16085</name>
</gene>
<feature type="transmembrane region" description="Helical" evidence="5">
    <location>
        <begin position="12"/>
        <end position="36"/>
    </location>
</feature>
<dbReference type="GO" id="GO:0009306">
    <property type="term" value="P:protein secretion"/>
    <property type="evidence" value="ECO:0007669"/>
    <property type="project" value="InterPro"/>
</dbReference>
<sequence length="2112" mass="224128">MNKSPKPKILGQSLRVSAAIGVSLILLIAVGGIAYLRYFVNNKLSPLVAKELSQLINRPVEIGSVKSFSLTGLRIGASALPASKEDPDFATVPEVSVAYNPLLLLSTRTLNLDITLINPELYVEQDEAGNWLQLKLKTKPEASGPIKIQLDNIRIRNASLVLVPNPQKRAKLMAVGNLAAKTPPPAPVAIRKLNGKAEFSNQQKQVNYEVTGQPDSGGVVNIQGESLLQSPLRTKIFIRGTDLAAKPIMPLIPNVPIEAYSGEIDCNLGIELEETEVLSWQGTAGFKNITGQLAGLQKGISGASGILKFRELAVDLDNTVAIYGQLPLRLSGSIDTESEYNLSIEIPPANQEQFIKTLDLEIPVPVMAEAAGDLRVTGALNNPILSGVVATTKTSRIDLVDFSKIRAEFKIENDILTLEDLQAKPVVGGSISGKGTMLLGEVSKISIALRADDLPGDKLGEIYSGEPVGVKIGAIGADVEVSGSATAPLTTIQWQAPNALYPATGQLQITKETTTFNNTIIQIGGGRLRAEGQLIKNNWQAILRGEQIQLSPLIDPKLTADNPQLTTFLDTNPAIISSRATLSGNLSSFAPADIIAEGEMKLAISNSIITATGNSRGGKWQATASFNDGKTLSLNQFAADIPLPVGLSGGSVTVVGNTDLFTTTNNTTPPPEPLKQIAASGTLQLDVKGIATGVKFDLQKGQWQAAVNLAPNTPLESIFALMQLNSFANSDNSSVQFARAQLSGNVDARDIKDIAVVGEAQLNLSGGTSSLSGSLRGGFWQAEAKITPGTPFPLNPIAPQLPVAVAITEGNIKGSGTTDALLNPEPTAIIEAISLSGAAKLNVAGGAATISGTLAQGRWQAEAKITPGTPFALNPIAPQIPIPVTLTDAAFKGSGTTAAILNNLEPMALLGSINASGEARVKIGGGDATLGGSLRAGEWQAAISGSEIALNGLAPQLPVPVMLRQGSFVGSGSVAKIMSLEDMIASGDAQLDLAGGAAEVKGSAGNGRWQAAVTGTTINLTKLLPNLPFPVQLAQGDVKLSGTTAALTIADTIADGAIKLVSPSPRLPVSPSPLLPLETAFRWDGEKLQVLQAKAPGFEANGVAFIDAKSQPVPVLKSFDFNLNAQQFDLANLPLPVDMVRQYLPGDDIVLAGLADFQGQIKGSARKEQVGGLPLPFDLQVDGNLRVQNLVAMGRNFAPEMAGMVRVDTREEISFWLSGGEDKIELAVKTAGWNFGAGGNLYPQWLLAAVKQGEISLEARLERERLLVSLANFPLEFLQLAPAPELGFDAVTGSLSGEGDFDLRRMVGKGEIVVAHPRLGYLQAVELKTQAIYDGESLTLGDGLLRLQNSSYSFNARIVPGDNPAVEGKITVTDGELGDIMAAMRWFTLEDLQRGLMPPQYAKKEAVDSVSVGVSDASLLMQLRRLSEITALLQKTAAVRQTPGTPEMLDVRGKFSGEIGFAGTLATGISADFNLEGRALQWLPQLPYHEVVGVEVVKNEGRVIDVERAIVRGSFKDGVVTFNPLRLEAKGDKGTVVSFVGSLGLENQLGQVRVENLAVADLRNFIDTQGYEVDGWVNLKATVAGSILNPQALGEVSFSEVRLNGEPLENLRGSFNYAQSRLNFSTIAPSNLQVTASLPVPPTPDNNAISFSGNISDDGLKLINILSGKQVEWVTGSGRVDIEARARWDTEKGRITELVATGDASFEDATINSLALPEPLTGVRGKARFERDRVFVETAKGTFSKGLVEATGVLPLYQPLSPTDSDAGNPLTVVLEGIKINLKGLYSGGVEGRVSVEGTFLSPQIGGNVSLFDGVVLLPDPSQQVAAPPPPETEEVVAPRYDNLRLRLRDNVRVVSPPLLEFVAQGNLQVNGFIDDVPNLNIKGVIRLLRGRVNLWTTQFRLERGYEHFARFVGDSDPVLQVRLIASVPEVTRRETVASGSSAEIAENINTTIGTVRTVRVQAGVNGRSSQLLDLLELKSSPPRDEGEIVALIGGGFITTLGRADSPLAIANLAGGALLNNVQDVIGNTLNLSEFRLAPSLVKSGRSTQLALEAEAGIDVTDNLSVSVFRILLENQTTRYNVRYRFNDKILVRGSTDFQGDTQAGVEFEFRF</sequence>
<dbReference type="PANTHER" id="PTHR34457:SF3">
    <property type="entry name" value="PROTEIN TIC236, CHLOROPLASTIC"/>
    <property type="match status" value="1"/>
</dbReference>
<evidence type="ECO:0000256" key="3">
    <source>
        <dbReference type="ARBA" id="ARBA00022989"/>
    </source>
</evidence>
<dbReference type="InterPro" id="IPR053022">
    <property type="entry name" value="Chloroplast_translocon_comp"/>
</dbReference>
<dbReference type="GO" id="GO:0005886">
    <property type="term" value="C:plasma membrane"/>
    <property type="evidence" value="ECO:0007669"/>
    <property type="project" value="InterPro"/>
</dbReference>
<evidence type="ECO:0000256" key="4">
    <source>
        <dbReference type="ARBA" id="ARBA00023136"/>
    </source>
</evidence>
<evidence type="ECO:0000256" key="2">
    <source>
        <dbReference type="ARBA" id="ARBA00022692"/>
    </source>
</evidence>
<evidence type="ECO:0000313" key="7">
    <source>
        <dbReference type="EMBL" id="HGG02114.1"/>
    </source>
</evidence>
<reference evidence="7" key="1">
    <citation type="journal article" date="2020" name="mSystems">
        <title>Genome- and Community-Level Interaction Insights into Carbon Utilization and Element Cycling Functions of Hydrothermarchaeota in Hydrothermal Sediment.</title>
        <authorList>
            <person name="Zhou Z."/>
            <person name="Liu Y."/>
            <person name="Xu W."/>
            <person name="Pan J."/>
            <person name="Luo Z.H."/>
            <person name="Li M."/>
        </authorList>
    </citation>
    <scope>NUCLEOTIDE SEQUENCE [LARGE SCALE GENOMIC DNA]</scope>
    <source>
        <strain evidence="7">SpSt-374</strain>
    </source>
</reference>
<protein>
    <submittedName>
        <fullName evidence="7">DUF748 domain-containing protein</fullName>
    </submittedName>
</protein>
<evidence type="ECO:0000259" key="6">
    <source>
        <dbReference type="Pfam" id="PF04357"/>
    </source>
</evidence>
<dbReference type="PANTHER" id="PTHR34457">
    <property type="entry name" value="EMBRYO DEFECTIVE 2410"/>
    <property type="match status" value="1"/>
</dbReference>
<accession>A0A7C3VI87</accession>
<evidence type="ECO:0000256" key="1">
    <source>
        <dbReference type="ARBA" id="ARBA00004167"/>
    </source>
</evidence>
<keyword evidence="2 5" id="KW-0812">Transmembrane</keyword>